<dbReference type="InterPro" id="IPR012334">
    <property type="entry name" value="Pectin_lyas_fold"/>
</dbReference>
<organism evidence="3 4">
    <name type="scientific">Pestalotiopsis fici (strain W106-1 / CGMCC3.15140)</name>
    <dbReference type="NCBI Taxonomy" id="1229662"/>
    <lineage>
        <taxon>Eukaryota</taxon>
        <taxon>Fungi</taxon>
        <taxon>Dikarya</taxon>
        <taxon>Ascomycota</taxon>
        <taxon>Pezizomycotina</taxon>
        <taxon>Sordariomycetes</taxon>
        <taxon>Xylariomycetidae</taxon>
        <taxon>Amphisphaeriales</taxon>
        <taxon>Sporocadaceae</taxon>
        <taxon>Pestalotiopsis</taxon>
    </lineage>
</organism>
<dbReference type="EMBL" id="KI912115">
    <property type="protein sequence ID" value="ETS78226.1"/>
    <property type="molecule type" value="Genomic_DNA"/>
</dbReference>
<dbReference type="Proteomes" id="UP000030651">
    <property type="component" value="Unassembled WGS sequence"/>
</dbReference>
<evidence type="ECO:0000259" key="2">
    <source>
        <dbReference type="Pfam" id="PF12708"/>
    </source>
</evidence>
<sequence>MRFNTLLVALSSLILGIHAYWLADISHQGVAPFAGSGYTVFRNVKDYGAKGDGVTDDTAAINAAITAGGNRCGQGCASTTETPAIVYFPAGTYLISSSIIPYYFTQLIGDPTSRPVLKATSGFSGFGLIDGNPYWSSDLNWVSVNVFYRQVRNFVLDTTNIAPGTAATGMHWPTSQATSLQNIVFNMPTTSGVVHVGLFIESGSGGFMSDLTFNGGATGASMGNQQYTMRNLVFNNCGTAIIQLWDWGWTYINLQINNCGKGIDISAGGSSDQDVGSITVLDSTFVNTPVGIITAYSSSSQPATAGSIVLENIVLQNVPVAVQGPSGTLLSGGSSTISAWSSGHRYTPNGPQSAVGAITPNSRPSVLLGSNGNYYQRSKPQYESLAASSFVSVRSAGAKGDASADDTAAIQSAINSAASAGKVVFIDYGLYRLTSPISIPPGSKIVGEGYPVLMATGSYWSDINSPKPVLQVGSTSGQSGQVEMSDFVVGTQGSVPGAVLIEWNLASPSGSPSGMWDVHTRIGGFAGSNLQVAQCLKNPGSSTVVPGCIAAYMSMHVTASASGLYMENTWLWVADHDIEDASNTQVTIYVGRGLLIESKAGPVWLVGTAVEHHVLYNYQFVGASNVFGSEFQTETPYFMPTPNALVPFSVNTALHDPDFSASCSGVSGNCAATWGLRVVDTSNLLVYGAGHYSFFSSYSTTCSTIAAGETCQSRIVSLEGNISNVNIYNLNTIGSLSMINRDGTSLASWSDNVNTFAANIAVFKSG</sequence>
<evidence type="ECO:0000256" key="1">
    <source>
        <dbReference type="SAM" id="SignalP"/>
    </source>
</evidence>
<dbReference type="InterPro" id="IPR011050">
    <property type="entry name" value="Pectin_lyase_fold/virulence"/>
</dbReference>
<feature type="domain" description="Rhamnogalacturonase A/B/Epimerase-like pectate lyase" evidence="2">
    <location>
        <begin position="41"/>
        <end position="264"/>
    </location>
</feature>
<dbReference type="RefSeq" id="XP_007837060.1">
    <property type="nucleotide sequence ID" value="XM_007838869.1"/>
</dbReference>
<dbReference type="OrthoDB" id="1046782at2759"/>
<dbReference type="STRING" id="1229662.W3WZD0"/>
<accession>W3WZD0</accession>
<dbReference type="HOGENOM" id="CLU_002540_2_2_1"/>
<protein>
    <recommendedName>
        <fullName evidence="2">Rhamnogalacturonase A/B/Epimerase-like pectate lyase domain-containing protein</fullName>
    </recommendedName>
</protein>
<dbReference type="Gene3D" id="2.160.20.10">
    <property type="entry name" value="Single-stranded right-handed beta-helix, Pectin lyase-like"/>
    <property type="match status" value="2"/>
</dbReference>
<gene>
    <name evidence="3" type="ORF">PFICI_10288</name>
</gene>
<feature type="chain" id="PRO_5004835584" description="Rhamnogalacturonase A/B/Epimerase-like pectate lyase domain-containing protein" evidence="1">
    <location>
        <begin position="20"/>
        <end position="766"/>
    </location>
</feature>
<evidence type="ECO:0000313" key="4">
    <source>
        <dbReference type="Proteomes" id="UP000030651"/>
    </source>
</evidence>
<dbReference type="InParanoid" id="W3WZD0"/>
<feature type="domain" description="Rhamnogalacturonase A/B/Epimerase-like pectate lyase" evidence="2">
    <location>
        <begin position="390"/>
        <end position="459"/>
    </location>
</feature>
<dbReference type="InterPro" id="IPR039279">
    <property type="entry name" value="QRT3-like"/>
</dbReference>
<evidence type="ECO:0000313" key="3">
    <source>
        <dbReference type="EMBL" id="ETS78226.1"/>
    </source>
</evidence>
<dbReference type="AlphaFoldDB" id="W3WZD0"/>
<feature type="signal peptide" evidence="1">
    <location>
        <begin position="1"/>
        <end position="19"/>
    </location>
</feature>
<keyword evidence="4" id="KW-1185">Reference proteome</keyword>
<proteinExistence type="predicted"/>
<dbReference type="InterPro" id="IPR024535">
    <property type="entry name" value="RHGA/B-epi-like_pectate_lyase"/>
</dbReference>
<dbReference type="FunFam" id="2.160.20.10:FF:000023">
    <property type="entry name" value="Exo-beta-1,3-glucanase Exg0"/>
    <property type="match status" value="1"/>
</dbReference>
<dbReference type="KEGG" id="pfy:PFICI_10288"/>
<dbReference type="GeneID" id="19275301"/>
<dbReference type="eggNOG" id="ENOG502QV54">
    <property type="taxonomic scope" value="Eukaryota"/>
</dbReference>
<dbReference type="GO" id="GO:0004650">
    <property type="term" value="F:polygalacturonase activity"/>
    <property type="evidence" value="ECO:0007669"/>
    <property type="project" value="InterPro"/>
</dbReference>
<dbReference type="Pfam" id="PF12708">
    <property type="entry name" value="Pect-lyase_RHGA_epim"/>
    <property type="match status" value="2"/>
</dbReference>
<name>W3WZD0_PESFW</name>
<dbReference type="PANTHER" id="PTHR33928:SF2">
    <property type="entry name" value="PECTATE LYASE SUPERFAMILY PROTEIN DOMAIN-CONTAINING PROTEIN-RELATED"/>
    <property type="match status" value="1"/>
</dbReference>
<dbReference type="CDD" id="cd23668">
    <property type="entry name" value="GH55_beta13glucanase-like"/>
    <property type="match status" value="1"/>
</dbReference>
<dbReference type="PANTHER" id="PTHR33928">
    <property type="entry name" value="POLYGALACTURONASE QRT3"/>
    <property type="match status" value="1"/>
</dbReference>
<dbReference type="FunFam" id="2.160.20.10:FF:000026">
    <property type="entry name" value="Exo-beta-1,3-glucanase Exg0"/>
    <property type="match status" value="1"/>
</dbReference>
<keyword evidence="1" id="KW-0732">Signal</keyword>
<dbReference type="SUPFAM" id="SSF51126">
    <property type="entry name" value="Pectin lyase-like"/>
    <property type="match status" value="2"/>
</dbReference>
<reference evidence="4" key="1">
    <citation type="journal article" date="2015" name="BMC Genomics">
        <title>Genomic and transcriptomic analysis of the endophytic fungus Pestalotiopsis fici reveals its lifestyle and high potential for synthesis of natural products.</title>
        <authorList>
            <person name="Wang X."/>
            <person name="Zhang X."/>
            <person name="Liu L."/>
            <person name="Xiang M."/>
            <person name="Wang W."/>
            <person name="Sun X."/>
            <person name="Che Y."/>
            <person name="Guo L."/>
            <person name="Liu G."/>
            <person name="Guo L."/>
            <person name="Wang C."/>
            <person name="Yin W.B."/>
            <person name="Stadler M."/>
            <person name="Zhang X."/>
            <person name="Liu X."/>
        </authorList>
    </citation>
    <scope>NUCLEOTIDE SEQUENCE [LARGE SCALE GENOMIC DNA]</scope>
    <source>
        <strain evidence="4">W106-1 / CGMCC3.15140</strain>
    </source>
</reference>
<dbReference type="OMA" id="QVEWSDM"/>